<dbReference type="Gramene" id="KQL29404">
    <property type="protein sequence ID" value="KQL29404"/>
    <property type="gene ID" value="SETIT_018032mg"/>
</dbReference>
<protein>
    <submittedName>
        <fullName evidence="2">Uncharacterized protein</fullName>
    </submittedName>
</protein>
<dbReference type="EMBL" id="AGNK02000232">
    <property type="status" value="NOT_ANNOTATED_CDS"/>
    <property type="molecule type" value="Genomic_DNA"/>
</dbReference>
<evidence type="ECO:0000313" key="2">
    <source>
        <dbReference type="EnsemblPlants" id="KQL29404"/>
    </source>
</evidence>
<reference evidence="2" key="2">
    <citation type="submission" date="2018-08" db="UniProtKB">
        <authorList>
            <consortium name="EnsemblPlants"/>
        </authorList>
    </citation>
    <scope>IDENTIFICATION</scope>
    <source>
        <strain evidence="2">Yugu1</strain>
    </source>
</reference>
<keyword evidence="3" id="KW-1185">Reference proteome</keyword>
<organism evidence="2 3">
    <name type="scientific">Setaria italica</name>
    <name type="common">Foxtail millet</name>
    <name type="synonym">Panicum italicum</name>
    <dbReference type="NCBI Taxonomy" id="4555"/>
    <lineage>
        <taxon>Eukaryota</taxon>
        <taxon>Viridiplantae</taxon>
        <taxon>Streptophyta</taxon>
        <taxon>Embryophyta</taxon>
        <taxon>Tracheophyta</taxon>
        <taxon>Spermatophyta</taxon>
        <taxon>Magnoliopsida</taxon>
        <taxon>Liliopsida</taxon>
        <taxon>Poales</taxon>
        <taxon>Poaceae</taxon>
        <taxon>PACMAD clade</taxon>
        <taxon>Panicoideae</taxon>
        <taxon>Panicodae</taxon>
        <taxon>Paniceae</taxon>
        <taxon>Cenchrinae</taxon>
        <taxon>Setaria</taxon>
    </lineage>
</organism>
<dbReference type="EnsemblPlants" id="KQL29404">
    <property type="protein sequence ID" value="KQL29404"/>
    <property type="gene ID" value="SETIT_018032mg"/>
</dbReference>
<accession>K3YUT6</accession>
<evidence type="ECO:0000256" key="1">
    <source>
        <dbReference type="SAM" id="MobiDB-lite"/>
    </source>
</evidence>
<feature type="region of interest" description="Disordered" evidence="1">
    <location>
        <begin position="73"/>
        <end position="105"/>
    </location>
</feature>
<name>K3YUT6_SETIT</name>
<dbReference type="HOGENOM" id="CLU_998917_0_0_1"/>
<dbReference type="InParanoid" id="K3YUT6"/>
<dbReference type="Proteomes" id="UP000004995">
    <property type="component" value="Unassembled WGS sequence"/>
</dbReference>
<feature type="region of interest" description="Disordered" evidence="1">
    <location>
        <begin position="1"/>
        <end position="39"/>
    </location>
</feature>
<evidence type="ECO:0000313" key="3">
    <source>
        <dbReference type="Proteomes" id="UP000004995"/>
    </source>
</evidence>
<sequence>MRSYCRSPPRRREDPRRRRLTGMCPRRVPPVSQTPGQAGLDGVAREIGAGRAALFLPRQDRGKGDCALRHARGGCPAQHNPTSPRRRGCPVPVHEDDPSTDAAAALPPPHARRIILFVLSCSLARFDCFCLLARLGCLLGRFVLGSAAKGNLATGERTNRSIQSGAGRWLFSRYIKPRAPPLPAHSIHSIPSLPRFHCSVLLCSQLSFHRRRCCLNPHSLICGRGGSGGAGCRRCPAAARRWCFSASSCLELRRYHTTGRCRGHVLWCKLARPNTSASF</sequence>
<dbReference type="AlphaFoldDB" id="K3YUT6"/>
<proteinExistence type="predicted"/>
<reference evidence="3" key="1">
    <citation type="journal article" date="2012" name="Nat. Biotechnol.">
        <title>Reference genome sequence of the model plant Setaria.</title>
        <authorList>
            <person name="Bennetzen J.L."/>
            <person name="Schmutz J."/>
            <person name="Wang H."/>
            <person name="Percifield R."/>
            <person name="Hawkins J."/>
            <person name="Pontaroli A.C."/>
            <person name="Estep M."/>
            <person name="Feng L."/>
            <person name="Vaughn J.N."/>
            <person name="Grimwood J."/>
            <person name="Jenkins J."/>
            <person name="Barry K."/>
            <person name="Lindquist E."/>
            <person name="Hellsten U."/>
            <person name="Deshpande S."/>
            <person name="Wang X."/>
            <person name="Wu X."/>
            <person name="Mitros T."/>
            <person name="Triplett J."/>
            <person name="Yang X."/>
            <person name="Ye C.Y."/>
            <person name="Mauro-Herrera M."/>
            <person name="Wang L."/>
            <person name="Li P."/>
            <person name="Sharma M."/>
            <person name="Sharma R."/>
            <person name="Ronald P.C."/>
            <person name="Panaud O."/>
            <person name="Kellogg E.A."/>
            <person name="Brutnell T.P."/>
            <person name="Doust A.N."/>
            <person name="Tuskan G.A."/>
            <person name="Rokhsar D."/>
            <person name="Devos K.M."/>
        </authorList>
    </citation>
    <scope>NUCLEOTIDE SEQUENCE [LARGE SCALE GENOMIC DNA]</scope>
    <source>
        <strain evidence="3">cv. Yugu1</strain>
    </source>
</reference>